<reference evidence="3 4" key="1">
    <citation type="journal article" date="2007" name="PLoS Genet.">
        <title>A tale of two oxidation states: bacterial colonization of arsenic-rich environments.</title>
        <authorList>
            <person name="Muller D."/>
            <person name="Medigue C."/>
            <person name="Koechler S."/>
            <person name="Barbe V."/>
            <person name="Barakat M."/>
            <person name="Talla E."/>
            <person name="Bonnefoy V."/>
            <person name="Krin E."/>
            <person name="Arsene-Ploetze F."/>
            <person name="Carapito C."/>
            <person name="Chandler M."/>
            <person name="Cournoyer B."/>
            <person name="Cruveiller S."/>
            <person name="Dossat C."/>
            <person name="Duval S."/>
            <person name="Heymann M."/>
            <person name="Leize E."/>
            <person name="Lieutaud A."/>
            <person name="Lievremont D."/>
            <person name="Makita Y."/>
            <person name="Mangenot S."/>
            <person name="Nitschke W."/>
            <person name="Ortet P."/>
            <person name="Perdrial N."/>
            <person name="Schoepp B."/>
            <person name="Siguier N."/>
            <person name="Simeonova D.D."/>
            <person name="Rouy Z."/>
            <person name="Segurens B."/>
            <person name="Turlin E."/>
            <person name="Vallenet D."/>
            <person name="Van Dorsselaer A."/>
            <person name="Weiss S."/>
            <person name="Weissenbach J."/>
            <person name="Lett M.C."/>
            <person name="Danchin A."/>
            <person name="Bertin P.N."/>
        </authorList>
    </citation>
    <scope>NUCLEOTIDE SEQUENCE [LARGE SCALE GENOMIC DNA]</scope>
    <source>
        <strain evidence="4">ULPAs1</strain>
    </source>
</reference>
<dbReference type="OrthoDB" id="8001925at2"/>
<dbReference type="Pfam" id="PF07769">
    <property type="entry name" value="PsiF_repeat"/>
    <property type="match status" value="2"/>
</dbReference>
<feature type="signal peptide" evidence="2">
    <location>
        <begin position="1"/>
        <end position="19"/>
    </location>
</feature>
<organism evidence="3 4">
    <name type="scientific">Herminiimonas arsenicoxydans</name>
    <dbReference type="NCBI Taxonomy" id="204773"/>
    <lineage>
        <taxon>Bacteria</taxon>
        <taxon>Pseudomonadati</taxon>
        <taxon>Pseudomonadota</taxon>
        <taxon>Betaproteobacteria</taxon>
        <taxon>Burkholderiales</taxon>
        <taxon>Oxalobacteraceae</taxon>
        <taxon>Herminiimonas</taxon>
    </lineage>
</organism>
<dbReference type="Proteomes" id="UP000006697">
    <property type="component" value="Chromosome"/>
</dbReference>
<proteinExistence type="predicted"/>
<feature type="compositionally biased region" description="Polar residues" evidence="1">
    <location>
        <begin position="34"/>
        <end position="43"/>
    </location>
</feature>
<evidence type="ECO:0000313" key="3">
    <source>
        <dbReference type="EMBL" id="CAL60425.1"/>
    </source>
</evidence>
<dbReference type="InterPro" id="IPR011690">
    <property type="entry name" value="P_starv_induced_PsiF"/>
</dbReference>
<dbReference type="AlphaFoldDB" id="A4G1N8"/>
<dbReference type="EMBL" id="CU207211">
    <property type="protein sequence ID" value="CAL60425.1"/>
    <property type="molecule type" value="Genomic_DNA"/>
</dbReference>
<dbReference type="STRING" id="204773.HEAR0191"/>
<feature type="region of interest" description="Disordered" evidence="1">
    <location>
        <begin position="26"/>
        <end position="48"/>
    </location>
</feature>
<evidence type="ECO:0000256" key="2">
    <source>
        <dbReference type="SAM" id="SignalP"/>
    </source>
</evidence>
<name>A4G1N8_HERAR</name>
<feature type="chain" id="PRO_5002669072" evidence="2">
    <location>
        <begin position="20"/>
        <end position="104"/>
    </location>
</feature>
<dbReference type="eggNOG" id="ENOG5032ZDU">
    <property type="taxonomic scope" value="Bacteria"/>
</dbReference>
<dbReference type="KEGG" id="har:HEAR0191"/>
<evidence type="ECO:0000256" key="1">
    <source>
        <dbReference type="SAM" id="MobiDB-lite"/>
    </source>
</evidence>
<gene>
    <name evidence="3" type="ordered locus">HEAR0191</name>
</gene>
<evidence type="ECO:0000313" key="4">
    <source>
        <dbReference type="Proteomes" id="UP000006697"/>
    </source>
</evidence>
<protein>
    <submittedName>
        <fullName evidence="3">Phosphate starvation-inducible protein psiF</fullName>
    </submittedName>
</protein>
<sequence>MNKLLALIVSSVFATCAFAADPAAPAAGAGKTAQQTKMTTCNKEATGKKGDERKAFMKECLSGEPKVSPAQQAQRDKMKACNAEASAMKGEERKKFMKTCLSKK</sequence>
<keyword evidence="2" id="KW-0732">Signal</keyword>
<dbReference type="HOGENOM" id="CLU_129289_0_1_4"/>
<keyword evidence="4" id="KW-1185">Reference proteome</keyword>
<accession>A4G1N8</accession>